<protein>
    <submittedName>
        <fullName evidence="1">Uncharacterized protein</fullName>
    </submittedName>
</protein>
<sequence>MTNSLNFAIYNVSKIKKAKEFANFTKNLQKTLDKRKKNSYNTRPRTVGLKRVV</sequence>
<gene>
    <name evidence="1" type="ORF">MNB_SV-15-1176</name>
</gene>
<reference evidence="1" key="1">
    <citation type="submission" date="2016-10" db="EMBL/GenBank/DDBJ databases">
        <authorList>
            <person name="de Groot N.N."/>
        </authorList>
    </citation>
    <scope>NUCLEOTIDE SEQUENCE</scope>
</reference>
<name>A0A1W1EL83_9ZZZZ</name>
<dbReference type="EMBL" id="FRYL01000045">
    <property type="protein sequence ID" value="SHO81630.1"/>
    <property type="molecule type" value="Genomic_DNA"/>
</dbReference>
<dbReference type="AlphaFoldDB" id="A0A1W1EL83"/>
<evidence type="ECO:0000313" key="1">
    <source>
        <dbReference type="EMBL" id="SHO81630.1"/>
    </source>
</evidence>
<accession>A0A1W1EL83</accession>
<proteinExistence type="predicted"/>
<organism evidence="1">
    <name type="scientific">hydrothermal vent metagenome</name>
    <dbReference type="NCBI Taxonomy" id="652676"/>
    <lineage>
        <taxon>unclassified sequences</taxon>
        <taxon>metagenomes</taxon>
        <taxon>ecological metagenomes</taxon>
    </lineage>
</organism>